<proteinExistence type="predicted"/>
<evidence type="ECO:0000313" key="2">
    <source>
        <dbReference type="Proteomes" id="UP001304895"/>
    </source>
</evidence>
<dbReference type="SUPFAM" id="SSF63724">
    <property type="entry name" value="Cytolysin/lectin"/>
    <property type="match status" value="1"/>
</dbReference>
<dbReference type="Pfam" id="PF07367">
    <property type="entry name" value="FB_lectin"/>
    <property type="match status" value="1"/>
</dbReference>
<dbReference type="InterPro" id="IPR015926">
    <property type="entry name" value="Cytolysin/lectin"/>
</dbReference>
<dbReference type="InterPro" id="IPR009960">
    <property type="entry name" value="Fruit_body_lectin_fun"/>
</dbReference>
<comment type="caution">
    <text evidence="1">The sequence shown here is derived from an EMBL/GenBank/DDBJ whole genome shotgun (WGS) entry which is preliminary data.</text>
</comment>
<dbReference type="AlphaFoldDB" id="A0AAN6UM02"/>
<protein>
    <submittedName>
        <fullName evidence="1">Fungal fruit body lectin</fullName>
    </submittedName>
</protein>
<reference evidence="1" key="1">
    <citation type="journal article" date="2023" name="Mol. Phylogenet. Evol.">
        <title>Genome-scale phylogeny and comparative genomics of the fungal order Sordariales.</title>
        <authorList>
            <person name="Hensen N."/>
            <person name="Bonometti L."/>
            <person name="Westerberg I."/>
            <person name="Brannstrom I.O."/>
            <person name="Guillou S."/>
            <person name="Cros-Aarteil S."/>
            <person name="Calhoun S."/>
            <person name="Haridas S."/>
            <person name="Kuo A."/>
            <person name="Mondo S."/>
            <person name="Pangilinan J."/>
            <person name="Riley R."/>
            <person name="LaButti K."/>
            <person name="Andreopoulos B."/>
            <person name="Lipzen A."/>
            <person name="Chen C."/>
            <person name="Yan M."/>
            <person name="Daum C."/>
            <person name="Ng V."/>
            <person name="Clum A."/>
            <person name="Steindorff A."/>
            <person name="Ohm R.A."/>
            <person name="Martin F."/>
            <person name="Silar P."/>
            <person name="Natvig D.O."/>
            <person name="Lalanne C."/>
            <person name="Gautier V."/>
            <person name="Ament-Velasquez S.L."/>
            <person name="Kruys A."/>
            <person name="Hutchinson M.I."/>
            <person name="Powell A.J."/>
            <person name="Barry K."/>
            <person name="Miller A.N."/>
            <person name="Grigoriev I.V."/>
            <person name="Debuchy R."/>
            <person name="Gladieux P."/>
            <person name="Hiltunen Thoren M."/>
            <person name="Johannesson H."/>
        </authorList>
    </citation>
    <scope>NUCLEOTIDE SEQUENCE</scope>
    <source>
        <strain evidence="1">CBS 123565</strain>
    </source>
</reference>
<keyword evidence="2" id="KW-1185">Reference proteome</keyword>
<name>A0AAN6UM02_9PEZI</name>
<gene>
    <name evidence="1" type="ORF">BT67DRAFT_292256</name>
</gene>
<accession>A0AAN6UM02</accession>
<dbReference type="EMBL" id="MU853407">
    <property type="protein sequence ID" value="KAK4135131.1"/>
    <property type="molecule type" value="Genomic_DNA"/>
</dbReference>
<organism evidence="1 2">
    <name type="scientific">Trichocladium antarcticum</name>
    <dbReference type="NCBI Taxonomy" id="1450529"/>
    <lineage>
        <taxon>Eukaryota</taxon>
        <taxon>Fungi</taxon>
        <taxon>Dikarya</taxon>
        <taxon>Ascomycota</taxon>
        <taxon>Pezizomycotina</taxon>
        <taxon>Sordariomycetes</taxon>
        <taxon>Sordariomycetidae</taxon>
        <taxon>Sordariales</taxon>
        <taxon>Chaetomiaceae</taxon>
        <taxon>Trichocladium</taxon>
    </lineage>
</organism>
<reference evidence="1" key="2">
    <citation type="submission" date="2023-05" db="EMBL/GenBank/DDBJ databases">
        <authorList>
            <consortium name="Lawrence Berkeley National Laboratory"/>
            <person name="Steindorff A."/>
            <person name="Hensen N."/>
            <person name="Bonometti L."/>
            <person name="Westerberg I."/>
            <person name="Brannstrom I.O."/>
            <person name="Guillou S."/>
            <person name="Cros-Aarteil S."/>
            <person name="Calhoun S."/>
            <person name="Haridas S."/>
            <person name="Kuo A."/>
            <person name="Mondo S."/>
            <person name="Pangilinan J."/>
            <person name="Riley R."/>
            <person name="Labutti K."/>
            <person name="Andreopoulos B."/>
            <person name="Lipzen A."/>
            <person name="Chen C."/>
            <person name="Yanf M."/>
            <person name="Daum C."/>
            <person name="Ng V."/>
            <person name="Clum A."/>
            <person name="Ohm R."/>
            <person name="Martin F."/>
            <person name="Silar P."/>
            <person name="Natvig D."/>
            <person name="Lalanne C."/>
            <person name="Gautier V."/>
            <person name="Ament-Velasquez S.L."/>
            <person name="Kruys A."/>
            <person name="Hutchinson M.I."/>
            <person name="Powell A.J."/>
            <person name="Barry K."/>
            <person name="Miller A.N."/>
            <person name="Grigoriev I.V."/>
            <person name="Debuchy R."/>
            <person name="Gladieux P."/>
            <person name="Thoren M.H."/>
            <person name="Johannesson H."/>
        </authorList>
    </citation>
    <scope>NUCLEOTIDE SEQUENCE</scope>
    <source>
        <strain evidence="1">CBS 123565</strain>
    </source>
</reference>
<dbReference type="Proteomes" id="UP001304895">
    <property type="component" value="Unassembled WGS sequence"/>
</dbReference>
<dbReference type="Gene3D" id="2.60.270.20">
    <property type="entry name" value="Cytolysin/lectin"/>
    <property type="match status" value="1"/>
</dbReference>
<sequence>MSYTLQLRIVNDTTDVLTLVEKSCWYGAGTAWTATESGHVLSMNASGSSGMLRFRLGNGKLFSVAVGVHNYKRWCDVQGDIADNQPLTRTHPNYYNDSDPKNKALWAQASEASATANGRRVTVSFYQPEGNRLLATVTYA</sequence>
<evidence type="ECO:0000313" key="1">
    <source>
        <dbReference type="EMBL" id="KAK4135131.1"/>
    </source>
</evidence>